<gene>
    <name evidence="1" type="ORF">KL86PLE_130357</name>
</gene>
<evidence type="ECO:0000313" key="1">
    <source>
        <dbReference type="EMBL" id="SCM74798.1"/>
    </source>
</evidence>
<name>A0A212LBB9_9HYPH</name>
<proteinExistence type="predicted"/>
<dbReference type="EMBL" id="FMJD01000005">
    <property type="protein sequence ID" value="SCM74798.1"/>
    <property type="molecule type" value="Genomic_DNA"/>
</dbReference>
<accession>A0A212LBB9</accession>
<sequence length="63" mass="7300">MIDGRCRRAVRGAEPDGRIPTLQERRREHNRDAGNLLVLRRQAPVFISCLNRRRASGPRLPLR</sequence>
<dbReference type="AlphaFoldDB" id="A0A212LBB9"/>
<reference evidence="1" key="1">
    <citation type="submission" date="2016-08" db="EMBL/GenBank/DDBJ databases">
        <authorList>
            <person name="Seilhamer J.J."/>
        </authorList>
    </citation>
    <scope>NUCLEOTIDE SEQUENCE</scope>
    <source>
        <strain evidence="1">86</strain>
    </source>
</reference>
<organism evidence="1">
    <name type="scientific">uncultured Pleomorphomonas sp</name>
    <dbReference type="NCBI Taxonomy" id="442121"/>
    <lineage>
        <taxon>Bacteria</taxon>
        <taxon>Pseudomonadati</taxon>
        <taxon>Pseudomonadota</taxon>
        <taxon>Alphaproteobacteria</taxon>
        <taxon>Hyphomicrobiales</taxon>
        <taxon>Pleomorphomonadaceae</taxon>
        <taxon>Pleomorphomonas</taxon>
        <taxon>environmental samples</taxon>
    </lineage>
</organism>
<protein>
    <submittedName>
        <fullName evidence="1">Uncharacterized protein</fullName>
    </submittedName>
</protein>